<feature type="compositionally biased region" description="Gly residues" evidence="1">
    <location>
        <begin position="1"/>
        <end position="17"/>
    </location>
</feature>
<evidence type="ECO:0000313" key="2">
    <source>
        <dbReference type="EMBL" id="MPC77471.1"/>
    </source>
</evidence>
<feature type="region of interest" description="Disordered" evidence="1">
    <location>
        <begin position="1"/>
        <end position="25"/>
    </location>
</feature>
<organism evidence="2 3">
    <name type="scientific">Portunus trituberculatus</name>
    <name type="common">Swimming crab</name>
    <name type="synonym">Neptunus trituberculatus</name>
    <dbReference type="NCBI Taxonomy" id="210409"/>
    <lineage>
        <taxon>Eukaryota</taxon>
        <taxon>Metazoa</taxon>
        <taxon>Ecdysozoa</taxon>
        <taxon>Arthropoda</taxon>
        <taxon>Crustacea</taxon>
        <taxon>Multicrustacea</taxon>
        <taxon>Malacostraca</taxon>
        <taxon>Eumalacostraca</taxon>
        <taxon>Eucarida</taxon>
        <taxon>Decapoda</taxon>
        <taxon>Pleocyemata</taxon>
        <taxon>Brachyura</taxon>
        <taxon>Eubrachyura</taxon>
        <taxon>Portunoidea</taxon>
        <taxon>Portunidae</taxon>
        <taxon>Portuninae</taxon>
        <taxon>Portunus</taxon>
    </lineage>
</organism>
<reference evidence="2 3" key="1">
    <citation type="submission" date="2019-05" db="EMBL/GenBank/DDBJ databases">
        <title>Another draft genome of Portunus trituberculatus and its Hox gene families provides insights of decapod evolution.</title>
        <authorList>
            <person name="Jeong J.-H."/>
            <person name="Song I."/>
            <person name="Kim S."/>
            <person name="Choi T."/>
            <person name="Kim D."/>
            <person name="Ryu S."/>
            <person name="Kim W."/>
        </authorList>
    </citation>
    <scope>NUCLEOTIDE SEQUENCE [LARGE SCALE GENOMIC DNA]</scope>
    <source>
        <tissue evidence="2">Muscle</tissue>
    </source>
</reference>
<name>A0A5B7HWL4_PORTR</name>
<accession>A0A5B7HWL4</accession>
<evidence type="ECO:0000313" key="3">
    <source>
        <dbReference type="Proteomes" id="UP000324222"/>
    </source>
</evidence>
<dbReference type="Proteomes" id="UP000324222">
    <property type="component" value="Unassembled WGS sequence"/>
</dbReference>
<protein>
    <submittedName>
        <fullName evidence="2">Uncharacterized protein</fullName>
    </submittedName>
</protein>
<comment type="caution">
    <text evidence="2">The sequence shown here is derived from an EMBL/GenBank/DDBJ whole genome shotgun (WGS) entry which is preliminary data.</text>
</comment>
<dbReference type="AlphaFoldDB" id="A0A5B7HWL4"/>
<sequence>MGRGGSIDSSGGGGGGVGEDKGNLTRQGKMDATEFWKGEKLAVVVVVVVVVVEEEMRYFSRVSFVLWEALEQHE</sequence>
<proteinExistence type="predicted"/>
<evidence type="ECO:0000256" key="1">
    <source>
        <dbReference type="SAM" id="MobiDB-lite"/>
    </source>
</evidence>
<dbReference type="EMBL" id="VSRR010045929">
    <property type="protein sequence ID" value="MPC77471.1"/>
    <property type="molecule type" value="Genomic_DNA"/>
</dbReference>
<gene>
    <name evidence="2" type="ORF">E2C01_071925</name>
</gene>
<keyword evidence="3" id="KW-1185">Reference proteome</keyword>